<evidence type="ECO:0000256" key="12">
    <source>
        <dbReference type="ARBA" id="ARBA00040743"/>
    </source>
</evidence>
<dbReference type="PANTHER" id="PTHR47529">
    <property type="entry name" value="PEPTIDYL-PROLYL CIS-TRANS ISOMERASE D"/>
    <property type="match status" value="1"/>
</dbReference>
<gene>
    <name evidence="16" type="ORF">HHL27_10960</name>
</gene>
<evidence type="ECO:0000256" key="11">
    <source>
        <dbReference type="ARBA" id="ARBA00038408"/>
    </source>
</evidence>
<evidence type="ECO:0000256" key="1">
    <source>
        <dbReference type="ARBA" id="ARBA00004382"/>
    </source>
</evidence>
<evidence type="ECO:0000256" key="4">
    <source>
        <dbReference type="ARBA" id="ARBA00022519"/>
    </source>
</evidence>
<dbReference type="InterPro" id="IPR000297">
    <property type="entry name" value="PPIase_PpiC"/>
</dbReference>
<evidence type="ECO:0000313" key="16">
    <source>
        <dbReference type="EMBL" id="NML94183.1"/>
    </source>
</evidence>
<evidence type="ECO:0000256" key="8">
    <source>
        <dbReference type="ARBA" id="ARBA00023186"/>
    </source>
</evidence>
<dbReference type="SUPFAM" id="SSF109998">
    <property type="entry name" value="Triger factor/SurA peptide-binding domain-like"/>
    <property type="match status" value="1"/>
</dbReference>
<proteinExistence type="inferred from homology"/>
<keyword evidence="6" id="KW-1133">Transmembrane helix</keyword>
<keyword evidence="3" id="KW-1003">Cell membrane</keyword>
<comment type="caution">
    <text evidence="16">The sequence shown here is derived from an EMBL/GenBank/DDBJ whole genome shotgun (WGS) entry which is preliminary data.</text>
</comment>
<feature type="domain" description="PpiC" evidence="15">
    <location>
        <begin position="231"/>
        <end position="359"/>
    </location>
</feature>
<evidence type="ECO:0000256" key="13">
    <source>
        <dbReference type="ARBA" id="ARBA00042775"/>
    </source>
</evidence>
<dbReference type="RefSeq" id="WP_169493448.1">
    <property type="nucleotide sequence ID" value="NZ_JABBGM010000004.1"/>
</dbReference>
<dbReference type="GO" id="GO:0005886">
    <property type="term" value="C:plasma membrane"/>
    <property type="evidence" value="ECO:0007669"/>
    <property type="project" value="UniProtKB-SubCell"/>
</dbReference>
<dbReference type="Proteomes" id="UP000583556">
    <property type="component" value="Unassembled WGS sequence"/>
</dbReference>
<dbReference type="InterPro" id="IPR046357">
    <property type="entry name" value="PPIase_dom_sf"/>
</dbReference>
<keyword evidence="5" id="KW-0812">Transmembrane</keyword>
<name>A0A7Y0BPV7_9SPHN</name>
<dbReference type="Gene3D" id="3.10.50.40">
    <property type="match status" value="1"/>
</dbReference>
<evidence type="ECO:0000256" key="14">
    <source>
        <dbReference type="PROSITE-ProRule" id="PRU00278"/>
    </source>
</evidence>
<evidence type="ECO:0000256" key="6">
    <source>
        <dbReference type="ARBA" id="ARBA00022989"/>
    </source>
</evidence>
<dbReference type="EMBL" id="JABBGM010000004">
    <property type="protein sequence ID" value="NML94183.1"/>
    <property type="molecule type" value="Genomic_DNA"/>
</dbReference>
<dbReference type="InterPro" id="IPR052029">
    <property type="entry name" value="PpiD_chaperone"/>
</dbReference>
<protein>
    <recommendedName>
        <fullName evidence="2">Parvulin-like PPIase</fullName>
    </recommendedName>
    <alternativeName>
        <fullName evidence="9">Peptidyl-prolyl cis-trans isomerase plp</fullName>
    </alternativeName>
    <alternativeName>
        <fullName evidence="12">Periplasmic chaperone PpiD</fullName>
    </alternativeName>
    <alternativeName>
        <fullName evidence="13">Periplasmic folding chaperone</fullName>
    </alternativeName>
    <alternativeName>
        <fullName evidence="10">Rotamase plp</fullName>
    </alternativeName>
</protein>
<dbReference type="PROSITE" id="PS50198">
    <property type="entry name" value="PPIC_PPIASE_2"/>
    <property type="match status" value="1"/>
</dbReference>
<dbReference type="Pfam" id="PF13624">
    <property type="entry name" value="SurA_N_3"/>
    <property type="match status" value="1"/>
</dbReference>
<sequence length="643" mass="66821">MLGFLRSLIHSRIGALVALVFLGLIALAFAGADVTGSRFGGIAGGDRVASVGGSRIGTAELGKAVTNALEGERQKTPTLMMKDFVASGAIDQVLNGLIDRAAMMEWGAKHGFAVSDRLVDSEIVKIPAFQGPDGKFSESAYRQLLAQRNLTDALVRSDIGQGLMARQLLVPGSFGAQFPKGVALRYAALLKEKREGVLAFVPATAFAPKQGPDDAALAAFYKAHSQRYMLPERRTIRYAVLDEKAVQNAPAPTDAEIAQRYKLNAATYAPSQTRDFSQVIVADEATAKALAAEVAAGKPIDAAARAKGLSAAKLPGLTRDALTSQASKAVADAAFATAQGKVAAPAKSPIGWHVVRVDAVHDNPGKTLEQARGEIVAALAVEKRRAALTDLAAKIEEQFENGTGLADASKSLGLAPVASDPLQADGTVFGKPGVKPAPEVAALVQAAFAMEREGQPQISQGADGKLVMFDVARIDAAAPAPLAQIRDRVARDWQVDAGSAKAQAARDTILAALRKGTPLADAMKATGATLPAPSPVTMSREQLNAMQPRIPEALALMFSMAQGTAKSIAAPDGSGWIVVSLGKVIPGVVAANDPIVPAAAQELSQALGPEYGASLRRAISNDVGVKRNEAGIRAVRTQLLGGQ</sequence>
<keyword evidence="4" id="KW-0997">Cell inner membrane</keyword>
<dbReference type="InterPro" id="IPR027304">
    <property type="entry name" value="Trigger_fact/SurA_dom_sf"/>
</dbReference>
<keyword evidence="8" id="KW-0143">Chaperone</keyword>
<dbReference type="GO" id="GO:0003755">
    <property type="term" value="F:peptidyl-prolyl cis-trans isomerase activity"/>
    <property type="evidence" value="ECO:0007669"/>
    <property type="project" value="UniProtKB-KW"/>
</dbReference>
<dbReference type="SUPFAM" id="SSF54534">
    <property type="entry name" value="FKBP-like"/>
    <property type="match status" value="1"/>
</dbReference>
<evidence type="ECO:0000256" key="10">
    <source>
        <dbReference type="ARBA" id="ARBA00031484"/>
    </source>
</evidence>
<evidence type="ECO:0000256" key="9">
    <source>
        <dbReference type="ARBA" id="ARBA00030642"/>
    </source>
</evidence>
<dbReference type="Pfam" id="PF13145">
    <property type="entry name" value="Rotamase_2"/>
    <property type="match status" value="1"/>
</dbReference>
<dbReference type="AlphaFoldDB" id="A0A7Y0BPV7"/>
<keyword evidence="17" id="KW-1185">Reference proteome</keyword>
<evidence type="ECO:0000256" key="2">
    <source>
        <dbReference type="ARBA" id="ARBA00018370"/>
    </source>
</evidence>
<evidence type="ECO:0000259" key="15">
    <source>
        <dbReference type="PROSITE" id="PS50198"/>
    </source>
</evidence>
<evidence type="ECO:0000256" key="5">
    <source>
        <dbReference type="ARBA" id="ARBA00022692"/>
    </source>
</evidence>
<accession>A0A7Y0BPV7</accession>
<keyword evidence="14" id="KW-0413">Isomerase</keyword>
<evidence type="ECO:0000313" key="17">
    <source>
        <dbReference type="Proteomes" id="UP000583556"/>
    </source>
</evidence>
<keyword evidence="7" id="KW-0472">Membrane</keyword>
<evidence type="ECO:0000256" key="3">
    <source>
        <dbReference type="ARBA" id="ARBA00022475"/>
    </source>
</evidence>
<evidence type="ECO:0000256" key="7">
    <source>
        <dbReference type="ARBA" id="ARBA00023136"/>
    </source>
</evidence>
<keyword evidence="14" id="KW-0697">Rotamase</keyword>
<comment type="similarity">
    <text evidence="11">Belongs to the PpiD chaperone family.</text>
</comment>
<comment type="subcellular location">
    <subcellularLocation>
        <location evidence="1">Cell inner membrane</location>
        <topology evidence="1">Single-pass type II membrane protein</topology>
        <orientation evidence="1">Periplasmic side</orientation>
    </subcellularLocation>
</comment>
<organism evidence="16 17">
    <name type="scientific">Novosphingobium olei</name>
    <dbReference type="NCBI Taxonomy" id="2728851"/>
    <lineage>
        <taxon>Bacteria</taxon>
        <taxon>Pseudomonadati</taxon>
        <taxon>Pseudomonadota</taxon>
        <taxon>Alphaproteobacteria</taxon>
        <taxon>Sphingomonadales</taxon>
        <taxon>Sphingomonadaceae</taxon>
        <taxon>Novosphingobium</taxon>
    </lineage>
</organism>
<dbReference type="PANTHER" id="PTHR47529:SF1">
    <property type="entry name" value="PERIPLASMIC CHAPERONE PPID"/>
    <property type="match status" value="1"/>
</dbReference>
<reference evidence="16 17" key="1">
    <citation type="submission" date="2020-04" db="EMBL/GenBank/DDBJ databases">
        <title>Novosphingobium sp. TW-4 isolated from soil.</title>
        <authorList>
            <person name="Dahal R.H."/>
            <person name="Chaudhary D.K."/>
        </authorList>
    </citation>
    <scope>NUCLEOTIDE SEQUENCE [LARGE SCALE GENOMIC DNA]</scope>
    <source>
        <strain evidence="16 17">TW-4</strain>
    </source>
</reference>
<dbReference type="Gene3D" id="1.10.4030.10">
    <property type="entry name" value="Porin chaperone SurA, peptide-binding domain"/>
    <property type="match status" value="1"/>
</dbReference>